<feature type="domain" description="CzcB-like C-terminal circularly permuted SH3-like" evidence="6">
    <location>
        <begin position="291"/>
        <end position="355"/>
    </location>
</feature>
<dbReference type="FunFam" id="2.40.30.170:FF:000010">
    <property type="entry name" value="Efflux RND transporter periplasmic adaptor subunit"/>
    <property type="match status" value="1"/>
</dbReference>
<dbReference type="Pfam" id="PF19335">
    <property type="entry name" value="HMBD"/>
    <property type="match status" value="1"/>
</dbReference>
<dbReference type="AlphaFoldDB" id="Q0FXX3"/>
<dbReference type="Gene3D" id="2.40.420.20">
    <property type="match status" value="1"/>
</dbReference>
<dbReference type="InterPro" id="IPR021647">
    <property type="entry name" value="CusF_Ec"/>
</dbReference>
<dbReference type="InterPro" id="IPR058792">
    <property type="entry name" value="Beta-barrel_RND_2"/>
</dbReference>
<keyword evidence="2" id="KW-0813">Transport</keyword>
<dbReference type="STRING" id="217511.GCA_001463845_03326"/>
<dbReference type="GO" id="GO:0046914">
    <property type="term" value="F:transition metal ion binding"/>
    <property type="evidence" value="ECO:0007669"/>
    <property type="project" value="TreeGrafter"/>
</dbReference>
<accession>Q0FXX3</accession>
<dbReference type="Gene3D" id="2.40.50.100">
    <property type="match status" value="1"/>
</dbReference>
<organism evidence="7 8">
    <name type="scientific">Fulvimarina pelagi HTCC2506</name>
    <dbReference type="NCBI Taxonomy" id="314231"/>
    <lineage>
        <taxon>Bacteria</taxon>
        <taxon>Pseudomonadati</taxon>
        <taxon>Pseudomonadota</taxon>
        <taxon>Alphaproteobacteria</taxon>
        <taxon>Hyphomicrobiales</taxon>
        <taxon>Aurantimonadaceae</taxon>
        <taxon>Fulvimarina</taxon>
    </lineage>
</organism>
<dbReference type="SUPFAM" id="SSF111369">
    <property type="entry name" value="HlyD-like secretion proteins"/>
    <property type="match status" value="1"/>
</dbReference>
<protein>
    <submittedName>
        <fullName evidence="7">Membrane-fusion protein</fullName>
    </submittedName>
</protein>
<evidence type="ECO:0000259" key="3">
    <source>
        <dbReference type="Pfam" id="PF19335"/>
    </source>
</evidence>
<dbReference type="GO" id="GO:0015679">
    <property type="term" value="P:plasma membrane copper ion transport"/>
    <property type="evidence" value="ECO:0007669"/>
    <property type="project" value="TreeGrafter"/>
</dbReference>
<dbReference type="GO" id="GO:0030288">
    <property type="term" value="C:outer membrane-bounded periplasmic space"/>
    <property type="evidence" value="ECO:0007669"/>
    <property type="project" value="TreeGrafter"/>
</dbReference>
<dbReference type="GO" id="GO:0060003">
    <property type="term" value="P:copper ion export"/>
    <property type="evidence" value="ECO:0007669"/>
    <property type="project" value="TreeGrafter"/>
</dbReference>
<dbReference type="GO" id="GO:0016020">
    <property type="term" value="C:membrane"/>
    <property type="evidence" value="ECO:0007669"/>
    <property type="project" value="InterPro"/>
</dbReference>
<dbReference type="PANTHER" id="PTHR30097:SF15">
    <property type="entry name" value="CATION EFFLUX SYSTEM PROTEIN CUSB"/>
    <property type="match status" value="1"/>
</dbReference>
<dbReference type="eggNOG" id="COG5569">
    <property type="taxonomic scope" value="Bacteria"/>
</dbReference>
<dbReference type="Pfam" id="PF25919">
    <property type="entry name" value="BSH_CusB"/>
    <property type="match status" value="1"/>
</dbReference>
<evidence type="ECO:0000313" key="7">
    <source>
        <dbReference type="EMBL" id="EAU39760.1"/>
    </source>
</evidence>
<dbReference type="Gene3D" id="2.40.30.170">
    <property type="match status" value="1"/>
</dbReference>
<evidence type="ECO:0000259" key="6">
    <source>
        <dbReference type="Pfam" id="PF25975"/>
    </source>
</evidence>
<dbReference type="GO" id="GO:0022857">
    <property type="term" value="F:transmembrane transporter activity"/>
    <property type="evidence" value="ECO:0007669"/>
    <property type="project" value="InterPro"/>
</dbReference>
<dbReference type="Gene3D" id="2.40.50.320">
    <property type="entry name" value="Copper binding periplasmic protein CusF"/>
    <property type="match status" value="4"/>
</dbReference>
<dbReference type="RefSeq" id="WP_007068899.1">
    <property type="nucleotide sequence ID" value="NZ_DS022273.1"/>
</dbReference>
<dbReference type="InterPro" id="IPR058790">
    <property type="entry name" value="BSH_CusB"/>
</dbReference>
<proteinExistence type="inferred from homology"/>
<dbReference type="InterPro" id="IPR058649">
    <property type="entry name" value="CzcB_C"/>
</dbReference>
<dbReference type="InterPro" id="IPR006143">
    <property type="entry name" value="RND_pump_MFP"/>
</dbReference>
<evidence type="ECO:0000259" key="4">
    <source>
        <dbReference type="Pfam" id="PF25919"/>
    </source>
</evidence>
<feature type="domain" description="Heavy metal binding" evidence="3">
    <location>
        <begin position="43"/>
        <end position="69"/>
    </location>
</feature>
<dbReference type="Proteomes" id="UP000004310">
    <property type="component" value="Unassembled WGS sequence"/>
</dbReference>
<dbReference type="EMBL" id="AATP01000012">
    <property type="protein sequence ID" value="EAU39760.1"/>
    <property type="molecule type" value="Genomic_DNA"/>
</dbReference>
<gene>
    <name evidence="7" type="ORF">FP2506_00060</name>
</gene>
<reference evidence="7 8" key="1">
    <citation type="journal article" date="2010" name="J. Bacteriol.">
        <title>Genome sequence of Fulvimarina pelagi HTCC2506T, a Mn(II)-oxidizing alphaproteobacterium possessing an aerobic anoxygenic photosynthetic gene cluster and Xanthorhodopsin.</title>
        <authorList>
            <person name="Kang I."/>
            <person name="Oh H.M."/>
            <person name="Lim S.I."/>
            <person name="Ferriera S."/>
            <person name="Giovannoni S.J."/>
            <person name="Cho J.C."/>
        </authorList>
    </citation>
    <scope>NUCLEOTIDE SEQUENCE [LARGE SCALE GENOMIC DNA]</scope>
    <source>
        <strain evidence="7 8">HTCC2506</strain>
    </source>
</reference>
<evidence type="ECO:0000256" key="2">
    <source>
        <dbReference type="ARBA" id="ARBA00022448"/>
    </source>
</evidence>
<evidence type="ECO:0000256" key="1">
    <source>
        <dbReference type="ARBA" id="ARBA00009477"/>
    </source>
</evidence>
<dbReference type="eggNOG" id="COG0845">
    <property type="taxonomic scope" value="Bacteria"/>
</dbReference>
<name>Q0FXX3_9HYPH</name>
<keyword evidence="8" id="KW-1185">Reference proteome</keyword>
<dbReference type="Pfam" id="PF25975">
    <property type="entry name" value="CzcB_C"/>
    <property type="match status" value="1"/>
</dbReference>
<dbReference type="HOGENOM" id="CLU_018816_13_1_5"/>
<comment type="similarity">
    <text evidence="1">Belongs to the membrane fusion protein (MFP) (TC 8.A.1) family.</text>
</comment>
<feature type="domain" description="CusB-like barrel-sandwich hybrid" evidence="4">
    <location>
        <begin position="122"/>
        <end position="203"/>
    </location>
</feature>
<dbReference type="Pfam" id="PF25954">
    <property type="entry name" value="Beta-barrel_RND_2"/>
    <property type="match status" value="1"/>
</dbReference>
<dbReference type="InterPro" id="IPR051909">
    <property type="entry name" value="MFP_Cation_Efflux"/>
</dbReference>
<dbReference type="NCBIfam" id="TIGR01730">
    <property type="entry name" value="RND_mfp"/>
    <property type="match status" value="1"/>
</dbReference>
<dbReference type="Pfam" id="PF11604">
    <property type="entry name" value="CusF_Ec"/>
    <property type="match status" value="4"/>
</dbReference>
<comment type="caution">
    <text evidence="7">The sequence shown here is derived from an EMBL/GenBank/DDBJ whole genome shotgun (WGS) entry which is preliminary data.</text>
</comment>
<sequence length="697" mass="74368">MRGRYVALSILALSAGFGGGIAVERLYFAVPSEGGESGPKVLYWVAPMDANFRRDSPGKSPMGMDLVPVYEGEEPSGDPQEVELSPQEVNAIGVRTAVARVEAVAPFIETVGFVTYDEDATSHVHTRISGWVEDLRIRSLGDPVREGEPLFEIYGPRQERAGTDRIGAPTEYLRVTAPQSGVVTALNATDGMYLEPGVRAMSITDLSSVWVIADVFEKDIGRLTEGMRAEARFEPLPGKVFEGTVDYIYPELDQKTRTLSVRLRFDNPDQSLRPNMYGRIRLTGALVSEAVTVPSEAVIRTGRAERVILRTGEGAFRPRLVTTGLRDGFGAGGRTEIKQGLRAGEEVVASAQFLIDSESALSAGTTRMAPTADAPATGKGMLVSEHPQRNTVTIEHAAIPSLDWPALTTTFALKDGVRLDRVEPGEAVRFSLARGSDGLLSLVQIGRDDGVDATGLATVHAVTPDGKLSVSHDPIPALSWPAMTMDMPAQGVDLDAVPLETRVEIDLSEGEGGVYSIIAVRPVADEARPPATQDTPAAGVNADLMTVSGTINSVDTAKGLANITHGPMTEIGMPGMTMDFGLGAKLDPSALPVGAETTLYFAMDPETFEMTLEGFETAENVEPPMEVSGKVNAVDPKTRKANITHGPMADIGMPGMTMDFVMAESLAPDDLPLGEETTLLISMDPATFEMTLEGVAR</sequence>
<dbReference type="InterPro" id="IPR045800">
    <property type="entry name" value="HMBD"/>
</dbReference>
<evidence type="ECO:0000259" key="5">
    <source>
        <dbReference type="Pfam" id="PF25954"/>
    </source>
</evidence>
<feature type="domain" description="CusB-like beta-barrel" evidence="5">
    <location>
        <begin position="208"/>
        <end position="284"/>
    </location>
</feature>
<dbReference type="PANTHER" id="PTHR30097">
    <property type="entry name" value="CATION EFFLUX SYSTEM PROTEIN CUSB"/>
    <property type="match status" value="1"/>
</dbReference>
<dbReference type="InterPro" id="IPR042230">
    <property type="entry name" value="CusF_sf"/>
</dbReference>
<evidence type="ECO:0000313" key="8">
    <source>
        <dbReference type="Proteomes" id="UP000004310"/>
    </source>
</evidence>